<dbReference type="Proteomes" id="UP000308600">
    <property type="component" value="Unassembled WGS sequence"/>
</dbReference>
<protein>
    <submittedName>
        <fullName evidence="1">Pectin lyase-like protein</fullName>
    </submittedName>
</protein>
<dbReference type="EMBL" id="ML208413">
    <property type="protein sequence ID" value="TFK66193.1"/>
    <property type="molecule type" value="Genomic_DNA"/>
</dbReference>
<accession>A0ACD3AKI9</accession>
<name>A0ACD3AKI9_9AGAR</name>
<gene>
    <name evidence="1" type="ORF">BDN72DRAFT_900058</name>
</gene>
<proteinExistence type="predicted"/>
<reference evidence="1 2" key="1">
    <citation type="journal article" date="2019" name="Nat. Ecol. Evol.">
        <title>Megaphylogeny resolves global patterns of mushroom evolution.</title>
        <authorList>
            <person name="Varga T."/>
            <person name="Krizsan K."/>
            <person name="Foldi C."/>
            <person name="Dima B."/>
            <person name="Sanchez-Garcia M."/>
            <person name="Sanchez-Ramirez S."/>
            <person name="Szollosi G.J."/>
            <person name="Szarkandi J.G."/>
            <person name="Papp V."/>
            <person name="Albert L."/>
            <person name="Andreopoulos W."/>
            <person name="Angelini C."/>
            <person name="Antonin V."/>
            <person name="Barry K.W."/>
            <person name="Bougher N.L."/>
            <person name="Buchanan P."/>
            <person name="Buyck B."/>
            <person name="Bense V."/>
            <person name="Catcheside P."/>
            <person name="Chovatia M."/>
            <person name="Cooper J."/>
            <person name="Damon W."/>
            <person name="Desjardin D."/>
            <person name="Finy P."/>
            <person name="Geml J."/>
            <person name="Haridas S."/>
            <person name="Hughes K."/>
            <person name="Justo A."/>
            <person name="Karasinski D."/>
            <person name="Kautmanova I."/>
            <person name="Kiss B."/>
            <person name="Kocsube S."/>
            <person name="Kotiranta H."/>
            <person name="LaButti K.M."/>
            <person name="Lechner B.E."/>
            <person name="Liimatainen K."/>
            <person name="Lipzen A."/>
            <person name="Lukacs Z."/>
            <person name="Mihaltcheva S."/>
            <person name="Morgado L.N."/>
            <person name="Niskanen T."/>
            <person name="Noordeloos M.E."/>
            <person name="Ohm R.A."/>
            <person name="Ortiz-Santana B."/>
            <person name="Ovrebo C."/>
            <person name="Racz N."/>
            <person name="Riley R."/>
            <person name="Savchenko A."/>
            <person name="Shiryaev A."/>
            <person name="Soop K."/>
            <person name="Spirin V."/>
            <person name="Szebenyi C."/>
            <person name="Tomsovsky M."/>
            <person name="Tulloss R.E."/>
            <person name="Uehling J."/>
            <person name="Grigoriev I.V."/>
            <person name="Vagvolgyi C."/>
            <person name="Papp T."/>
            <person name="Martin F.M."/>
            <person name="Miettinen O."/>
            <person name="Hibbett D.S."/>
            <person name="Nagy L.G."/>
        </authorList>
    </citation>
    <scope>NUCLEOTIDE SEQUENCE [LARGE SCALE GENOMIC DNA]</scope>
    <source>
        <strain evidence="1 2">NL-1719</strain>
    </source>
</reference>
<sequence>MASSFSLTLLLGLLLITTPQACQGWKTFVVPHKPGQDDTPPLLAALANYTSDSTILFEKGVTYNILTPITFPVLNNVEVAIEGNLTYPEDIPTIQAIVGASTFSGSWIAFTGGTNVTLRGSLDPQWGWIDGHGQAWWDAMQQVNRPHGIAFSKISGGVIRDMKIWKPVAWNFATSGSSNLHAYNNKILAISDTSSFPFNTDGKPPCFSAGGTNMLFENNHIVNGDDCLTVGNGALNIHWRNTYCEGGHGLSIGSLGKGGQVANVQNVLIESTVMNTTLYAARFKSWTGGNGLARNITWKNIVFDNVPFPIYITQNYWDQGVGPQPNSTSPNNTHIQDFLFEGFTGTIRDTPYVEGSCISDPCWYAVPGATGKEVAIFDLYPGTASNILVKDTFPRTETGAPVTVMCNPETISTDVGFKCWDGKFIRTAAGL</sequence>
<evidence type="ECO:0000313" key="2">
    <source>
        <dbReference type="Proteomes" id="UP000308600"/>
    </source>
</evidence>
<evidence type="ECO:0000313" key="1">
    <source>
        <dbReference type="EMBL" id="TFK66193.1"/>
    </source>
</evidence>
<organism evidence="1 2">
    <name type="scientific">Pluteus cervinus</name>
    <dbReference type="NCBI Taxonomy" id="181527"/>
    <lineage>
        <taxon>Eukaryota</taxon>
        <taxon>Fungi</taxon>
        <taxon>Dikarya</taxon>
        <taxon>Basidiomycota</taxon>
        <taxon>Agaricomycotina</taxon>
        <taxon>Agaricomycetes</taxon>
        <taxon>Agaricomycetidae</taxon>
        <taxon>Agaricales</taxon>
        <taxon>Pluteineae</taxon>
        <taxon>Pluteaceae</taxon>
        <taxon>Pluteus</taxon>
    </lineage>
</organism>
<keyword evidence="2" id="KW-1185">Reference proteome</keyword>